<name>A0AAE0T5H9_9BIVA</name>
<comment type="caution">
    <text evidence="2">The sequence shown here is derived from an EMBL/GenBank/DDBJ whole genome shotgun (WGS) entry which is preliminary data.</text>
</comment>
<dbReference type="InterPro" id="IPR028261">
    <property type="entry name" value="DPD_II"/>
</dbReference>
<dbReference type="Pfam" id="PF07992">
    <property type="entry name" value="Pyr_redox_2"/>
    <property type="match status" value="1"/>
</dbReference>
<reference evidence="2" key="3">
    <citation type="submission" date="2023-05" db="EMBL/GenBank/DDBJ databases">
        <authorList>
            <person name="Smith C.H."/>
        </authorList>
    </citation>
    <scope>NUCLEOTIDE SEQUENCE</scope>
    <source>
        <strain evidence="2">CHS0354</strain>
        <tissue evidence="2">Mantle</tissue>
    </source>
</reference>
<dbReference type="PANTHER" id="PTHR43100:SF3">
    <property type="entry name" value="FAD_NAD(P)-BINDING DOMAIN-CONTAINING PROTEIN"/>
    <property type="match status" value="1"/>
</dbReference>
<dbReference type="Proteomes" id="UP001195483">
    <property type="component" value="Unassembled WGS sequence"/>
</dbReference>
<dbReference type="GO" id="GO:0051536">
    <property type="term" value="F:iron-sulfur cluster binding"/>
    <property type="evidence" value="ECO:0007669"/>
    <property type="project" value="InterPro"/>
</dbReference>
<dbReference type="InterPro" id="IPR036188">
    <property type="entry name" value="FAD/NAD-bd_sf"/>
</dbReference>
<evidence type="ECO:0000259" key="1">
    <source>
        <dbReference type="PROSITE" id="PS51379"/>
    </source>
</evidence>
<feature type="domain" description="4Fe-4S ferredoxin-type" evidence="1">
    <location>
        <begin position="37"/>
        <end position="68"/>
    </location>
</feature>
<evidence type="ECO:0000313" key="2">
    <source>
        <dbReference type="EMBL" id="KAK3604197.1"/>
    </source>
</evidence>
<dbReference type="EMBL" id="JAEAOA010000186">
    <property type="protein sequence ID" value="KAK3604197.1"/>
    <property type="molecule type" value="Genomic_DNA"/>
</dbReference>
<dbReference type="SUPFAM" id="SSF51971">
    <property type="entry name" value="Nucleotide-binding domain"/>
    <property type="match status" value="1"/>
</dbReference>
<dbReference type="InterPro" id="IPR023753">
    <property type="entry name" value="FAD/NAD-binding_dom"/>
</dbReference>
<sequence>MGKISGFMDYGREDMSKDPVPQRIQNYKEFEKPLHDPRVETQAARCMDCGVPYCSWGCPVDNLIPEFNDFVYRGQWEQAYKTLATTNNFPEFTGRVCPAPCEPACCATIVESPITIKHIELAIIEKAFKNGWVKPRRISGRTGVKIAVVGSGPAGLAAAQQLNLYGHTVTDRFGGLLTYGIPDFKLEKWVVERRLDIMRQEEIQFVNNTAIGTDYPVDKLKQDFDYIALCCGAQEHRDLEIEDVPKRNKRNFGEHFNPESLIDAADKHVIVIGGGDTGSDCVGTAVRQKAKSVTQIQLHKTPPEDHGNNPAWPYMPKVLKKFSFS</sequence>
<dbReference type="Pfam" id="PF14691">
    <property type="entry name" value="Fer4_20"/>
    <property type="match status" value="1"/>
</dbReference>
<dbReference type="PANTHER" id="PTHR43100">
    <property type="entry name" value="GLUTAMATE SYNTHASE [NADPH] SMALL CHAIN"/>
    <property type="match status" value="1"/>
</dbReference>
<gene>
    <name evidence="2" type="ORF">CHS0354_002005</name>
</gene>
<reference evidence="2" key="1">
    <citation type="journal article" date="2021" name="Genome Biol. Evol.">
        <title>A High-Quality Reference Genome for a Parasitic Bivalve with Doubly Uniparental Inheritance (Bivalvia: Unionida).</title>
        <authorList>
            <person name="Smith C.H."/>
        </authorList>
    </citation>
    <scope>NUCLEOTIDE SEQUENCE</scope>
    <source>
        <strain evidence="2">CHS0354</strain>
    </source>
</reference>
<accession>A0AAE0T5H9</accession>
<dbReference type="Gene3D" id="1.10.1060.10">
    <property type="entry name" value="Alpha-helical ferredoxin"/>
    <property type="match status" value="1"/>
</dbReference>
<organism evidence="2 3">
    <name type="scientific">Potamilus streckersoni</name>
    <dbReference type="NCBI Taxonomy" id="2493646"/>
    <lineage>
        <taxon>Eukaryota</taxon>
        <taxon>Metazoa</taxon>
        <taxon>Spiralia</taxon>
        <taxon>Lophotrochozoa</taxon>
        <taxon>Mollusca</taxon>
        <taxon>Bivalvia</taxon>
        <taxon>Autobranchia</taxon>
        <taxon>Heteroconchia</taxon>
        <taxon>Palaeoheterodonta</taxon>
        <taxon>Unionida</taxon>
        <taxon>Unionoidea</taxon>
        <taxon>Unionidae</taxon>
        <taxon>Ambleminae</taxon>
        <taxon>Lampsilini</taxon>
        <taxon>Potamilus</taxon>
    </lineage>
</organism>
<dbReference type="SUPFAM" id="SSF46548">
    <property type="entry name" value="alpha-helical ferredoxin"/>
    <property type="match status" value="1"/>
</dbReference>
<dbReference type="Gene3D" id="3.50.50.60">
    <property type="entry name" value="FAD/NAD(P)-binding domain"/>
    <property type="match status" value="2"/>
</dbReference>
<dbReference type="PRINTS" id="PR00368">
    <property type="entry name" value="FADPNR"/>
</dbReference>
<dbReference type="AlphaFoldDB" id="A0AAE0T5H9"/>
<dbReference type="InterPro" id="IPR051394">
    <property type="entry name" value="Glutamate_Synthase"/>
</dbReference>
<dbReference type="InterPro" id="IPR017896">
    <property type="entry name" value="4Fe4S_Fe-S-bd"/>
</dbReference>
<reference evidence="2" key="2">
    <citation type="journal article" date="2021" name="Genome Biol. Evol.">
        <title>Developing a high-quality reference genome for a parasitic bivalve with doubly uniparental inheritance (Bivalvia: Unionida).</title>
        <authorList>
            <person name="Smith C.H."/>
        </authorList>
    </citation>
    <scope>NUCLEOTIDE SEQUENCE</scope>
    <source>
        <strain evidence="2">CHS0354</strain>
        <tissue evidence="2">Mantle</tissue>
    </source>
</reference>
<keyword evidence="3" id="KW-1185">Reference proteome</keyword>
<evidence type="ECO:0000313" key="3">
    <source>
        <dbReference type="Proteomes" id="UP001195483"/>
    </source>
</evidence>
<protein>
    <recommendedName>
        <fullName evidence="1">4Fe-4S ferredoxin-type domain-containing protein</fullName>
    </recommendedName>
</protein>
<dbReference type="PROSITE" id="PS51379">
    <property type="entry name" value="4FE4S_FER_2"/>
    <property type="match status" value="1"/>
</dbReference>
<dbReference type="GO" id="GO:0016491">
    <property type="term" value="F:oxidoreductase activity"/>
    <property type="evidence" value="ECO:0007669"/>
    <property type="project" value="InterPro"/>
</dbReference>
<dbReference type="InterPro" id="IPR009051">
    <property type="entry name" value="Helical_ferredxn"/>
</dbReference>
<proteinExistence type="predicted"/>